<comment type="cofactor">
    <cofactor evidence="8">
        <name>heme</name>
        <dbReference type="ChEBI" id="CHEBI:30413"/>
    </cofactor>
</comment>
<comment type="subcellular location">
    <subcellularLocation>
        <location evidence="1">Membrane</location>
        <topology evidence="1">Single-pass membrane protein</topology>
    </subcellularLocation>
</comment>
<dbReference type="GO" id="GO:0016705">
    <property type="term" value="F:oxidoreductase activity, acting on paired donors, with incorporation or reduction of molecular oxygen"/>
    <property type="evidence" value="ECO:0007669"/>
    <property type="project" value="InterPro"/>
</dbReference>
<evidence type="ECO:0000256" key="9">
    <source>
        <dbReference type="RuleBase" id="RU000461"/>
    </source>
</evidence>
<protein>
    <submittedName>
        <fullName evidence="12">Cytochrome P450- family 76- subfamily G-polypeptide 1</fullName>
    </submittedName>
</protein>
<evidence type="ECO:0000256" key="1">
    <source>
        <dbReference type="ARBA" id="ARBA00004167"/>
    </source>
</evidence>
<dbReference type="EMBL" id="CACSLK010027829">
    <property type="protein sequence ID" value="CAA0830414.1"/>
    <property type="molecule type" value="Genomic_DNA"/>
</dbReference>
<evidence type="ECO:0000313" key="13">
    <source>
        <dbReference type="Proteomes" id="UP001153555"/>
    </source>
</evidence>
<dbReference type="AlphaFoldDB" id="A0A9N7RI21"/>
<accession>A0A9N7RI21</accession>
<dbReference type="GO" id="GO:0004497">
    <property type="term" value="F:monooxygenase activity"/>
    <property type="evidence" value="ECO:0007669"/>
    <property type="project" value="UniProtKB-KW"/>
</dbReference>
<keyword evidence="13" id="KW-1185">Reference proteome</keyword>
<sequence length="586" mass="66478">MDCTFSLLPCLATLIILLAVFVKLFINLKKNSSKSHPPGPPGWPLLGNIFDLGEVPHQTFHKLQVRYGPVMHLRLGSVNTVVVQSSEAAAELFKKRDLQFADRKAPDSLTALGYNRGSVAMGAYGEYWRKVSRICNVQFLVQKRVNESAAVRQKGVDEMIEWIKRDVAKSKENGASGEVRLDRFLFVSAFNTVGNIVLSGDVMGTRLDRASDFFDNFLMFLEWLGKPNVADFFPFLKWIDPQGIRRNTAKYLGRLISFASGIVEDRIRERESGIGKEREDLLDVLLDEGEVDEDGLDMLSAKNIAIVILEMFFGGTETTSTTIEWGMAELLRHQSSMKKIQDEIDQVVGRTRKVQEDDLTRMPYLQATVKEILRLHPALQMLLPRNSMEDTELMGYFVPKNTQLLVNAWAIHRDPAAWPDPLSFKPERFLESDVDFRGQHFQMIPFGSGRRSCLGMTLGHKMVSLSLASLLQTFDWKLADGLRPEEVDMREMVGLTLRKKVPLKVIPCVRDRRYRKQRILFSECQPQLLLPVNILGPDARPKIPVEQLNQTRDRQVDHPVDQQKPHGPTQMGSAQNAGPCTGYRIR</sequence>
<evidence type="ECO:0000256" key="2">
    <source>
        <dbReference type="ARBA" id="ARBA00010617"/>
    </source>
</evidence>
<evidence type="ECO:0000256" key="11">
    <source>
        <dbReference type="SAM" id="Phobius"/>
    </source>
</evidence>
<dbReference type="SUPFAM" id="SSF48264">
    <property type="entry name" value="Cytochrome P450"/>
    <property type="match status" value="1"/>
</dbReference>
<dbReference type="OrthoDB" id="1055148at2759"/>
<dbReference type="PANTHER" id="PTHR47950:SF15">
    <property type="entry name" value="CYTOCHROME P450"/>
    <property type="match status" value="1"/>
</dbReference>
<feature type="compositionally biased region" description="Basic and acidic residues" evidence="10">
    <location>
        <begin position="551"/>
        <end position="564"/>
    </location>
</feature>
<proteinExistence type="inferred from homology"/>
<dbReference type="InterPro" id="IPR036396">
    <property type="entry name" value="Cyt_P450_sf"/>
</dbReference>
<evidence type="ECO:0000313" key="12">
    <source>
        <dbReference type="EMBL" id="CAA0830414.1"/>
    </source>
</evidence>
<keyword evidence="3 8" id="KW-0349">Heme</keyword>
<comment type="similarity">
    <text evidence="2 9">Belongs to the cytochrome P450 family.</text>
</comment>
<keyword evidence="11" id="KW-0472">Membrane</keyword>
<dbReference type="InterPro" id="IPR002401">
    <property type="entry name" value="Cyt_P450_E_grp-I"/>
</dbReference>
<evidence type="ECO:0000256" key="5">
    <source>
        <dbReference type="ARBA" id="ARBA00023002"/>
    </source>
</evidence>
<evidence type="ECO:0000256" key="3">
    <source>
        <dbReference type="ARBA" id="ARBA00022617"/>
    </source>
</evidence>
<dbReference type="PANTHER" id="PTHR47950">
    <property type="entry name" value="CYTOCHROME P450, FAMILY 76, SUBFAMILY C, POLYPEPTIDE 5-RELATED"/>
    <property type="match status" value="1"/>
</dbReference>
<dbReference type="FunFam" id="1.10.630.10:FF:000007">
    <property type="entry name" value="Cytochrome P450 76C4"/>
    <property type="match status" value="1"/>
</dbReference>
<dbReference type="Pfam" id="PF00067">
    <property type="entry name" value="p450"/>
    <property type="match status" value="1"/>
</dbReference>
<keyword evidence="5 9" id="KW-0560">Oxidoreductase</keyword>
<evidence type="ECO:0000256" key="10">
    <source>
        <dbReference type="SAM" id="MobiDB-lite"/>
    </source>
</evidence>
<dbReference type="PROSITE" id="PS00086">
    <property type="entry name" value="CYTOCHROME_P450"/>
    <property type="match status" value="1"/>
</dbReference>
<keyword evidence="11" id="KW-1133">Transmembrane helix</keyword>
<keyword evidence="4 8" id="KW-0479">Metal-binding</keyword>
<dbReference type="GO" id="GO:0020037">
    <property type="term" value="F:heme binding"/>
    <property type="evidence" value="ECO:0007669"/>
    <property type="project" value="InterPro"/>
</dbReference>
<keyword evidence="6 8" id="KW-0408">Iron</keyword>
<gene>
    <name evidence="12" type="ORF">SHERM_25835</name>
</gene>
<keyword evidence="7 9" id="KW-0503">Monooxygenase</keyword>
<dbReference type="GO" id="GO:0016020">
    <property type="term" value="C:membrane"/>
    <property type="evidence" value="ECO:0007669"/>
    <property type="project" value="UniProtKB-SubCell"/>
</dbReference>
<evidence type="ECO:0000256" key="8">
    <source>
        <dbReference type="PIRSR" id="PIRSR602401-1"/>
    </source>
</evidence>
<evidence type="ECO:0000256" key="7">
    <source>
        <dbReference type="ARBA" id="ARBA00023033"/>
    </source>
</evidence>
<dbReference type="InterPro" id="IPR017972">
    <property type="entry name" value="Cyt_P450_CS"/>
</dbReference>
<evidence type="ECO:0000256" key="4">
    <source>
        <dbReference type="ARBA" id="ARBA00022723"/>
    </source>
</evidence>
<reference evidence="12" key="1">
    <citation type="submission" date="2019-12" db="EMBL/GenBank/DDBJ databases">
        <authorList>
            <person name="Scholes J."/>
        </authorList>
    </citation>
    <scope>NUCLEOTIDE SEQUENCE</scope>
</reference>
<dbReference type="Gene3D" id="1.10.630.10">
    <property type="entry name" value="Cytochrome P450"/>
    <property type="match status" value="1"/>
</dbReference>
<evidence type="ECO:0000256" key="6">
    <source>
        <dbReference type="ARBA" id="ARBA00023004"/>
    </source>
</evidence>
<organism evidence="12 13">
    <name type="scientific">Striga hermonthica</name>
    <name type="common">Purple witchweed</name>
    <name type="synonym">Buchnera hermonthica</name>
    <dbReference type="NCBI Taxonomy" id="68872"/>
    <lineage>
        <taxon>Eukaryota</taxon>
        <taxon>Viridiplantae</taxon>
        <taxon>Streptophyta</taxon>
        <taxon>Embryophyta</taxon>
        <taxon>Tracheophyta</taxon>
        <taxon>Spermatophyta</taxon>
        <taxon>Magnoliopsida</taxon>
        <taxon>eudicotyledons</taxon>
        <taxon>Gunneridae</taxon>
        <taxon>Pentapetalae</taxon>
        <taxon>asterids</taxon>
        <taxon>lamiids</taxon>
        <taxon>Lamiales</taxon>
        <taxon>Orobanchaceae</taxon>
        <taxon>Buchnereae</taxon>
        <taxon>Striga</taxon>
    </lineage>
</organism>
<dbReference type="CDD" id="cd11073">
    <property type="entry name" value="CYP76-like"/>
    <property type="match status" value="1"/>
</dbReference>
<dbReference type="GO" id="GO:0005506">
    <property type="term" value="F:iron ion binding"/>
    <property type="evidence" value="ECO:0007669"/>
    <property type="project" value="InterPro"/>
</dbReference>
<comment type="caution">
    <text evidence="12">The sequence shown here is derived from an EMBL/GenBank/DDBJ whole genome shotgun (WGS) entry which is preliminary data.</text>
</comment>
<feature type="region of interest" description="Disordered" evidence="10">
    <location>
        <begin position="549"/>
        <end position="586"/>
    </location>
</feature>
<dbReference type="Proteomes" id="UP001153555">
    <property type="component" value="Unassembled WGS sequence"/>
</dbReference>
<keyword evidence="11" id="KW-0812">Transmembrane</keyword>
<dbReference type="PRINTS" id="PR00385">
    <property type="entry name" value="P450"/>
</dbReference>
<feature type="transmembrane region" description="Helical" evidence="11">
    <location>
        <begin position="6"/>
        <end position="26"/>
    </location>
</feature>
<feature type="binding site" description="axial binding residue" evidence="8">
    <location>
        <position position="453"/>
    </location>
    <ligand>
        <name>heme</name>
        <dbReference type="ChEBI" id="CHEBI:30413"/>
    </ligand>
    <ligandPart>
        <name>Fe</name>
        <dbReference type="ChEBI" id="CHEBI:18248"/>
    </ligandPart>
</feature>
<dbReference type="PRINTS" id="PR00463">
    <property type="entry name" value="EP450I"/>
</dbReference>
<name>A0A9N7RI21_STRHE</name>
<dbReference type="InterPro" id="IPR001128">
    <property type="entry name" value="Cyt_P450"/>
</dbReference>